<dbReference type="Proteomes" id="UP001595993">
    <property type="component" value="Unassembled WGS sequence"/>
</dbReference>
<dbReference type="EMBL" id="JBHSFE010000007">
    <property type="protein sequence ID" value="MFC4607340.1"/>
    <property type="molecule type" value="Genomic_DNA"/>
</dbReference>
<evidence type="ECO:0000313" key="3">
    <source>
        <dbReference type="Proteomes" id="UP001595993"/>
    </source>
</evidence>
<dbReference type="RefSeq" id="WP_381192271.1">
    <property type="nucleotide sequence ID" value="NZ_JBHSFE010000007.1"/>
</dbReference>
<comment type="caution">
    <text evidence="2">The sequence shown here is derived from an EMBL/GenBank/DDBJ whole genome shotgun (WGS) entry which is preliminary data.</text>
</comment>
<reference evidence="3" key="1">
    <citation type="journal article" date="2019" name="Int. J. Syst. Evol. Microbiol.">
        <title>The Global Catalogue of Microorganisms (GCM) 10K type strain sequencing project: providing services to taxonomists for standard genome sequencing and annotation.</title>
        <authorList>
            <consortium name="The Broad Institute Genomics Platform"/>
            <consortium name="The Broad Institute Genome Sequencing Center for Infectious Disease"/>
            <person name="Wu L."/>
            <person name="Ma J."/>
        </authorList>
    </citation>
    <scope>NUCLEOTIDE SEQUENCE [LARGE SCALE GENOMIC DNA]</scope>
    <source>
        <strain evidence="3">CGMCC 4.7139</strain>
    </source>
</reference>
<feature type="region of interest" description="Disordered" evidence="1">
    <location>
        <begin position="1"/>
        <end position="36"/>
    </location>
</feature>
<evidence type="ECO:0000313" key="2">
    <source>
        <dbReference type="EMBL" id="MFC4607340.1"/>
    </source>
</evidence>
<organism evidence="2 3">
    <name type="scientific">Streptomyces maoxianensis</name>
    <dbReference type="NCBI Taxonomy" id="1459942"/>
    <lineage>
        <taxon>Bacteria</taxon>
        <taxon>Bacillati</taxon>
        <taxon>Actinomycetota</taxon>
        <taxon>Actinomycetes</taxon>
        <taxon>Kitasatosporales</taxon>
        <taxon>Streptomycetaceae</taxon>
        <taxon>Streptomyces</taxon>
    </lineage>
</organism>
<name>A0ABV9G2Q2_9ACTN</name>
<protein>
    <submittedName>
        <fullName evidence="2">Uncharacterized protein</fullName>
    </submittedName>
</protein>
<feature type="compositionally biased region" description="Basic and acidic residues" evidence="1">
    <location>
        <begin position="1"/>
        <end position="30"/>
    </location>
</feature>
<sequence length="130" mass="14670">MVYEVERTDSPEHSEHSEHSEYSERSEPSRPQEQPLAVHLIPTDEREQLALRLQQSLTGFVDGPQHAVAEAAAVLDETAKQITAALTEQRHSLRAEWQGAGKDSSAEADTEELRVALRAYREVTERLLRL</sequence>
<proteinExistence type="predicted"/>
<gene>
    <name evidence="2" type="ORF">ACFO9E_05870</name>
</gene>
<accession>A0ABV9G2Q2</accession>
<keyword evidence="3" id="KW-1185">Reference proteome</keyword>
<evidence type="ECO:0000256" key="1">
    <source>
        <dbReference type="SAM" id="MobiDB-lite"/>
    </source>
</evidence>